<dbReference type="GO" id="GO:0016887">
    <property type="term" value="F:ATP hydrolysis activity"/>
    <property type="evidence" value="ECO:0007669"/>
    <property type="project" value="InterPro"/>
</dbReference>
<dbReference type="InterPro" id="IPR036890">
    <property type="entry name" value="HATPase_C_sf"/>
</dbReference>
<dbReference type="PATRIC" id="fig|448.7.peg.649"/>
<dbReference type="FunFam" id="3.30.565.10:FF:000003">
    <property type="entry name" value="DNA mismatch repair endonuclease MutL"/>
    <property type="match status" value="1"/>
</dbReference>
<feature type="domain" description="DNA mismatch repair protein S5" evidence="6">
    <location>
        <begin position="212"/>
        <end position="330"/>
    </location>
</feature>
<dbReference type="AlphaFoldDB" id="A0A0W0TUR6"/>
<evidence type="ECO:0000259" key="6">
    <source>
        <dbReference type="SMART" id="SM01340"/>
    </source>
</evidence>
<accession>A0A0W0TUR6</accession>
<dbReference type="GO" id="GO:0032300">
    <property type="term" value="C:mismatch repair complex"/>
    <property type="evidence" value="ECO:0007669"/>
    <property type="project" value="InterPro"/>
</dbReference>
<dbReference type="CDD" id="cd03482">
    <property type="entry name" value="MutL_Trans_MutL"/>
    <property type="match status" value="1"/>
</dbReference>
<protein>
    <recommendedName>
        <fullName evidence="2 5">DNA mismatch repair protein MutL</fullName>
    </recommendedName>
</protein>
<comment type="caution">
    <text evidence="7">The sequence shown here is derived from an EMBL/GenBank/DDBJ whole genome shotgun (WGS) entry which is preliminary data.</text>
</comment>
<dbReference type="Gene3D" id="3.30.565.10">
    <property type="entry name" value="Histidine kinase-like ATPase, C-terminal domain"/>
    <property type="match status" value="1"/>
</dbReference>
<dbReference type="GO" id="GO:0005524">
    <property type="term" value="F:ATP binding"/>
    <property type="evidence" value="ECO:0007669"/>
    <property type="project" value="InterPro"/>
</dbReference>
<dbReference type="PANTHER" id="PTHR10073:SF12">
    <property type="entry name" value="DNA MISMATCH REPAIR PROTEIN MLH1"/>
    <property type="match status" value="1"/>
</dbReference>
<dbReference type="SUPFAM" id="SSF55874">
    <property type="entry name" value="ATPase domain of HSP90 chaperone/DNA topoisomerase II/histidine kinase"/>
    <property type="match status" value="1"/>
</dbReference>
<sequence length="547" mass="61519">MVVRIKELPLTVANQIAAGEVIERPASVVKELLENAYDAKADTIHVDIGFGGLNQIKISDNGIGIVADDLPLAIAPHATSKISQLNDLYAIHSMGFRGEALASIASVSHLAIASKTAEQAHAMQLTAENGIFRINPCARSQGTTVDVKDLFFNAPVRKKFLKGERQEFQAIELLIKRFALSAPHVAIQLTHNGKKHLVLPAVRDEQGQLLRIRKILGKAFIEQAVYVDVEHAGLRLKGWVSRPDYQRNQNDKQWVYINGRMVKDKLIHHAIKRAFESLLYPGKHPACLLYLTINPADIDVNVHPTKHEIRFQHPRLVHDFLVSQLQNALSLREGSDTFSPPDFDSQRVVPPLQEKVPIFLMSAAIPPERSLPTDRGMLAIDEQFMVFQSLKGQVYLADWPALYRTWLLKQIAAQPLPLACRPLLVPVRYQYEKIIDNSRQQRYSQLLGEIGIRVAWLQESQILIQTLPLLTPYLAIKEFFSELLNVPMPTENELIHLLLAHQTLPALTSSAPGDFKDYLHREADMLASETPFCKPLSTLFCRELLHA</sequence>
<organism evidence="7 8">
    <name type="scientific">Legionella erythra</name>
    <dbReference type="NCBI Taxonomy" id="448"/>
    <lineage>
        <taxon>Bacteria</taxon>
        <taxon>Pseudomonadati</taxon>
        <taxon>Pseudomonadota</taxon>
        <taxon>Gammaproteobacteria</taxon>
        <taxon>Legionellales</taxon>
        <taxon>Legionellaceae</taxon>
        <taxon>Legionella</taxon>
    </lineage>
</organism>
<evidence type="ECO:0000256" key="3">
    <source>
        <dbReference type="ARBA" id="ARBA00022763"/>
    </source>
</evidence>
<dbReference type="STRING" id="448.Lery_0623"/>
<dbReference type="InterPro" id="IPR014762">
    <property type="entry name" value="DNA_mismatch_repair_CS"/>
</dbReference>
<proteinExistence type="inferred from homology"/>
<comment type="similarity">
    <text evidence="1 5">Belongs to the DNA mismatch repair MutL/HexB family.</text>
</comment>
<dbReference type="PANTHER" id="PTHR10073">
    <property type="entry name" value="DNA MISMATCH REPAIR PROTEIN MLH, PMS, MUTL"/>
    <property type="match status" value="1"/>
</dbReference>
<evidence type="ECO:0000313" key="8">
    <source>
        <dbReference type="Proteomes" id="UP000054773"/>
    </source>
</evidence>
<name>A0A0W0TUR6_LEGER</name>
<evidence type="ECO:0000256" key="1">
    <source>
        <dbReference type="ARBA" id="ARBA00006082"/>
    </source>
</evidence>
<dbReference type="InterPro" id="IPR037198">
    <property type="entry name" value="MutL_C_sf"/>
</dbReference>
<dbReference type="Pfam" id="PF13589">
    <property type="entry name" value="HATPase_c_3"/>
    <property type="match status" value="1"/>
</dbReference>
<dbReference type="InterPro" id="IPR013507">
    <property type="entry name" value="DNA_mismatch_S5_2-like"/>
</dbReference>
<keyword evidence="8" id="KW-1185">Reference proteome</keyword>
<evidence type="ECO:0000313" key="7">
    <source>
        <dbReference type="EMBL" id="KTC99144.1"/>
    </source>
</evidence>
<dbReference type="GO" id="GO:0030983">
    <property type="term" value="F:mismatched DNA binding"/>
    <property type="evidence" value="ECO:0007669"/>
    <property type="project" value="InterPro"/>
</dbReference>
<dbReference type="SMART" id="SM01340">
    <property type="entry name" value="DNA_mis_repair"/>
    <property type="match status" value="1"/>
</dbReference>
<dbReference type="InterPro" id="IPR038973">
    <property type="entry name" value="MutL/Mlh/Pms-like"/>
</dbReference>
<dbReference type="InterPro" id="IPR020667">
    <property type="entry name" value="DNA_mismatch_repair_MutL"/>
</dbReference>
<dbReference type="PROSITE" id="PS00058">
    <property type="entry name" value="DNA_MISMATCH_REPAIR_1"/>
    <property type="match status" value="1"/>
</dbReference>
<dbReference type="NCBIfam" id="TIGR00585">
    <property type="entry name" value="mutl"/>
    <property type="match status" value="1"/>
</dbReference>
<keyword evidence="3 5" id="KW-0227">DNA damage</keyword>
<dbReference type="SUPFAM" id="SSF54211">
    <property type="entry name" value="Ribosomal protein S5 domain 2-like"/>
    <property type="match status" value="1"/>
</dbReference>
<dbReference type="GO" id="GO:0006298">
    <property type="term" value="P:mismatch repair"/>
    <property type="evidence" value="ECO:0007669"/>
    <property type="project" value="UniProtKB-UniRule"/>
</dbReference>
<dbReference type="InterPro" id="IPR014721">
    <property type="entry name" value="Ribsml_uS5_D2-typ_fold_subgr"/>
</dbReference>
<dbReference type="SUPFAM" id="SSF118116">
    <property type="entry name" value="DNA mismatch repair protein MutL"/>
    <property type="match status" value="1"/>
</dbReference>
<dbReference type="Proteomes" id="UP000054773">
    <property type="component" value="Unassembled WGS sequence"/>
</dbReference>
<dbReference type="GO" id="GO:0140664">
    <property type="term" value="F:ATP-dependent DNA damage sensor activity"/>
    <property type="evidence" value="ECO:0007669"/>
    <property type="project" value="InterPro"/>
</dbReference>
<evidence type="ECO:0000256" key="4">
    <source>
        <dbReference type="ARBA" id="ARBA00023204"/>
    </source>
</evidence>
<gene>
    <name evidence="5 7" type="primary">mutL</name>
    <name evidence="7" type="ORF">Lery_0623</name>
</gene>
<dbReference type="HAMAP" id="MF_00149">
    <property type="entry name" value="DNA_mis_repair"/>
    <property type="match status" value="1"/>
</dbReference>
<dbReference type="RefSeq" id="WP_058525799.1">
    <property type="nucleotide sequence ID" value="NZ_CAAAHY010000009.1"/>
</dbReference>
<comment type="function">
    <text evidence="5">This protein is involved in the repair of mismatches in DNA. It is required for dam-dependent methyl-directed DNA mismatch repair. May act as a 'molecular matchmaker', a protein that promotes the formation of a stable complex between two or more DNA-binding proteins in an ATP-dependent manner without itself being part of a final effector complex.</text>
</comment>
<keyword evidence="4 5" id="KW-0234">DNA repair</keyword>
<dbReference type="Pfam" id="PF01119">
    <property type="entry name" value="DNA_mis_repair"/>
    <property type="match status" value="1"/>
</dbReference>
<dbReference type="CDD" id="cd16926">
    <property type="entry name" value="HATPase_MutL-MLH-PMS-like"/>
    <property type="match status" value="1"/>
</dbReference>
<dbReference type="Gene3D" id="3.30.230.10">
    <property type="match status" value="1"/>
</dbReference>
<dbReference type="EMBL" id="LNYA01000008">
    <property type="protein sequence ID" value="KTC99144.1"/>
    <property type="molecule type" value="Genomic_DNA"/>
</dbReference>
<evidence type="ECO:0000256" key="5">
    <source>
        <dbReference type="HAMAP-Rule" id="MF_00149"/>
    </source>
</evidence>
<dbReference type="InterPro" id="IPR002099">
    <property type="entry name" value="MutL/Mlh/PMS"/>
</dbReference>
<evidence type="ECO:0000256" key="2">
    <source>
        <dbReference type="ARBA" id="ARBA00021975"/>
    </source>
</evidence>
<dbReference type="InterPro" id="IPR020568">
    <property type="entry name" value="Ribosomal_Su5_D2-typ_SF"/>
</dbReference>
<dbReference type="OrthoDB" id="9763467at2"/>
<reference evidence="7 8" key="1">
    <citation type="submission" date="2015-11" db="EMBL/GenBank/DDBJ databases">
        <title>Genomic analysis of 38 Legionella species identifies large and diverse effector repertoires.</title>
        <authorList>
            <person name="Burstein D."/>
            <person name="Amaro F."/>
            <person name="Zusman T."/>
            <person name="Lifshitz Z."/>
            <person name="Cohen O."/>
            <person name="Gilbert J.A."/>
            <person name="Pupko T."/>
            <person name="Shuman H.A."/>
            <person name="Segal G."/>
        </authorList>
    </citation>
    <scope>NUCLEOTIDE SEQUENCE [LARGE SCALE GENOMIC DNA]</scope>
    <source>
        <strain evidence="7 8">SE-32A-C8</strain>
    </source>
</reference>